<accession>A0ABX6IIY8</accession>
<dbReference type="InterPro" id="IPR001206">
    <property type="entry name" value="Diacylglycerol_kinase_cat_dom"/>
</dbReference>
<keyword evidence="2" id="KW-1003">Cell membrane</keyword>
<reference evidence="8" key="1">
    <citation type="journal article" date="2021" name="Nat. Microbiol.">
        <title>Cocultivation of an ultrasmall environmental parasitic bacterium with lytic ability against bacteria associated with wastewater foams.</title>
        <authorList>
            <person name="Batinovic S."/>
            <person name="Rose J.J.A."/>
            <person name="Ratcliffe J."/>
            <person name="Seviour R.J."/>
            <person name="Petrovski S."/>
        </authorList>
    </citation>
    <scope>NUCLEOTIDE SEQUENCE</scope>
    <source>
        <strain evidence="8">CON9</strain>
    </source>
</reference>
<dbReference type="SMART" id="SM00046">
    <property type="entry name" value="DAGKc"/>
    <property type="match status" value="1"/>
</dbReference>
<name>A0ABX6IIY8_9ACTN</name>
<dbReference type="InterPro" id="IPR000326">
    <property type="entry name" value="PAP2/HPO"/>
</dbReference>
<evidence type="ECO:0000256" key="2">
    <source>
        <dbReference type="ARBA" id="ARBA00022475"/>
    </source>
</evidence>
<dbReference type="PANTHER" id="PTHR14969">
    <property type="entry name" value="SPHINGOSINE-1-PHOSPHATE PHOSPHOHYDROLASE"/>
    <property type="match status" value="1"/>
</dbReference>
<dbReference type="PROSITE" id="PS50146">
    <property type="entry name" value="DAGK"/>
    <property type="match status" value="1"/>
</dbReference>
<dbReference type="PANTHER" id="PTHR14969:SF62">
    <property type="entry name" value="DECAPRENYLPHOSPHORYL-5-PHOSPHORIBOSE PHOSPHATASE RV3807C-RELATED"/>
    <property type="match status" value="1"/>
</dbReference>
<dbReference type="CDD" id="cd01610">
    <property type="entry name" value="PAP2_like"/>
    <property type="match status" value="1"/>
</dbReference>
<gene>
    <name evidence="8" type="ORF">GII31_14245</name>
</gene>
<evidence type="ECO:0000313" key="8">
    <source>
        <dbReference type="EMBL" id="QHN35857.1"/>
    </source>
</evidence>
<evidence type="ECO:0000256" key="6">
    <source>
        <dbReference type="ARBA" id="ARBA00023136"/>
    </source>
</evidence>
<dbReference type="InterPro" id="IPR016064">
    <property type="entry name" value="NAD/diacylglycerol_kinase_sf"/>
</dbReference>
<dbReference type="EMBL" id="CP045809">
    <property type="protein sequence ID" value="QHN35857.1"/>
    <property type="molecule type" value="Genomic_DNA"/>
</dbReference>
<evidence type="ECO:0000259" key="7">
    <source>
        <dbReference type="PROSITE" id="PS50146"/>
    </source>
</evidence>
<sequence>MPATGTFDTMPRSLPYPLRTLGEGLEDLDRRLFDAVAESPSPLLDLTMRPLSAAADHSKLWMLIGAGLGSSGSLSMRRGAARGLVTLGVTSLVVNQGFKRLYPRTRPLSTGVPLSRLRRQPTSNSFPSGHSASAAAFAIGVGLENRTAGYLLAGLAGAVGLSRVATGAHFPGDVLAGFTLGAGIAVAGARVIPAVEDSRALIAEPSVENLRPDPDGAGLVVVLNPASGDGSGARVADELRDSLPAAEIVELDDDSDIDAIAADAAARADFLGVAGGDGTVAAVARHAIAADKPLAVFPAGTFNHFAKDIDAVNVASSIESFQAGRVARVDVVWLNDETLLLNTASIGAYPDFVRARSRYQRRRIERPTATMHAVLKVLRDSSPVRVRIEGRPVTVSYFFLGNSVYGAPSFLPGRRTRLDDGVLDVRYLEVGHRNATTRLLASWLGGRLRNSTIYRELQAPVVTIESDEPFRVAHDGEAGNLHTRARFRVGYRELRVFGTSVV</sequence>
<keyword evidence="9" id="KW-1185">Reference proteome</keyword>
<proteinExistence type="predicted"/>
<dbReference type="Gene3D" id="2.60.200.40">
    <property type="match status" value="1"/>
</dbReference>
<feature type="domain" description="DAGKc" evidence="7">
    <location>
        <begin position="214"/>
        <end position="338"/>
    </location>
</feature>
<protein>
    <submittedName>
        <fullName evidence="8">Phosphatase PAP2 family protein</fullName>
    </submittedName>
</protein>
<evidence type="ECO:0000313" key="9">
    <source>
        <dbReference type="Proteomes" id="UP001059836"/>
    </source>
</evidence>
<keyword evidence="3" id="KW-0812">Transmembrane</keyword>
<dbReference type="SMART" id="SM00014">
    <property type="entry name" value="acidPPc"/>
    <property type="match status" value="1"/>
</dbReference>
<dbReference type="InterPro" id="IPR017438">
    <property type="entry name" value="ATP-NAD_kinase_N"/>
</dbReference>
<dbReference type="Pfam" id="PF01569">
    <property type="entry name" value="PAP2"/>
    <property type="match status" value="1"/>
</dbReference>
<evidence type="ECO:0000256" key="1">
    <source>
        <dbReference type="ARBA" id="ARBA00004651"/>
    </source>
</evidence>
<dbReference type="InterPro" id="IPR036938">
    <property type="entry name" value="PAP2/HPO_sf"/>
</dbReference>
<comment type="subcellular location">
    <subcellularLocation>
        <location evidence="1">Cell membrane</location>
        <topology evidence="1">Multi-pass membrane protein</topology>
    </subcellularLocation>
</comment>
<evidence type="ECO:0000256" key="4">
    <source>
        <dbReference type="ARBA" id="ARBA00022801"/>
    </source>
</evidence>
<dbReference type="Gene3D" id="3.40.50.10330">
    <property type="entry name" value="Probable inorganic polyphosphate/atp-NAD kinase, domain 1"/>
    <property type="match status" value="1"/>
</dbReference>
<dbReference type="Pfam" id="PF00781">
    <property type="entry name" value="DAGK_cat"/>
    <property type="match status" value="1"/>
</dbReference>
<dbReference type="SUPFAM" id="SSF111331">
    <property type="entry name" value="NAD kinase/diacylglycerol kinase-like"/>
    <property type="match status" value="1"/>
</dbReference>
<evidence type="ECO:0000256" key="5">
    <source>
        <dbReference type="ARBA" id="ARBA00022989"/>
    </source>
</evidence>
<keyword evidence="6" id="KW-0472">Membrane</keyword>
<dbReference type="Gene3D" id="1.20.144.10">
    <property type="entry name" value="Phosphatidic acid phosphatase type 2/haloperoxidase"/>
    <property type="match status" value="1"/>
</dbReference>
<evidence type="ECO:0000256" key="3">
    <source>
        <dbReference type="ARBA" id="ARBA00022692"/>
    </source>
</evidence>
<keyword evidence="5" id="KW-1133">Transmembrane helix</keyword>
<organism evidence="8 9">
    <name type="scientific">Gordonia pseudamarae</name>
    <dbReference type="NCBI Taxonomy" id="2831662"/>
    <lineage>
        <taxon>Bacteria</taxon>
        <taxon>Bacillati</taxon>
        <taxon>Actinomycetota</taxon>
        <taxon>Actinomycetes</taxon>
        <taxon>Mycobacteriales</taxon>
        <taxon>Gordoniaceae</taxon>
        <taxon>Gordonia</taxon>
    </lineage>
</organism>
<keyword evidence="4" id="KW-0378">Hydrolase</keyword>
<dbReference type="Proteomes" id="UP001059836">
    <property type="component" value="Chromosome"/>
</dbReference>
<dbReference type="RefSeq" id="WP_407649821.1">
    <property type="nucleotide sequence ID" value="NZ_CP045809.1"/>
</dbReference>
<dbReference type="SUPFAM" id="SSF48317">
    <property type="entry name" value="Acid phosphatase/Vanadium-dependent haloperoxidase"/>
    <property type="match status" value="1"/>
</dbReference>